<proteinExistence type="predicted"/>
<dbReference type="InterPro" id="IPR021416">
    <property type="entry name" value="DUF3048_N"/>
</dbReference>
<organism evidence="3 4">
    <name type="scientific">Tindallia californiensis</name>
    <dbReference type="NCBI Taxonomy" id="159292"/>
    <lineage>
        <taxon>Bacteria</taxon>
        <taxon>Bacillati</taxon>
        <taxon>Bacillota</taxon>
        <taxon>Clostridia</taxon>
        <taxon>Peptostreptococcales</taxon>
        <taxon>Tindalliaceae</taxon>
        <taxon>Tindallia</taxon>
    </lineage>
</organism>
<evidence type="ECO:0000259" key="1">
    <source>
        <dbReference type="Pfam" id="PF11258"/>
    </source>
</evidence>
<dbReference type="InterPro" id="IPR023158">
    <property type="entry name" value="YerB-like_sf"/>
</dbReference>
<evidence type="ECO:0000259" key="2">
    <source>
        <dbReference type="Pfam" id="PF17479"/>
    </source>
</evidence>
<evidence type="ECO:0000313" key="4">
    <source>
        <dbReference type="Proteomes" id="UP000199230"/>
    </source>
</evidence>
<keyword evidence="4" id="KW-1185">Reference proteome</keyword>
<gene>
    <name evidence="3" type="ORF">SAMN05192546_101268</name>
</gene>
<accession>A0A1H3ITG3</accession>
<evidence type="ECO:0000313" key="3">
    <source>
        <dbReference type="EMBL" id="SDY30559.1"/>
    </source>
</evidence>
<dbReference type="AlphaFoldDB" id="A0A1H3ITG3"/>
<dbReference type="OrthoDB" id="9779102at2"/>
<name>A0A1H3ITG3_9FIRM</name>
<reference evidence="3 4" key="1">
    <citation type="submission" date="2016-10" db="EMBL/GenBank/DDBJ databases">
        <authorList>
            <person name="de Groot N.N."/>
        </authorList>
    </citation>
    <scope>NUCLEOTIDE SEQUENCE [LARGE SCALE GENOMIC DNA]</scope>
    <source>
        <strain evidence="3 4">APO</strain>
    </source>
</reference>
<dbReference type="InterPro" id="IPR035328">
    <property type="entry name" value="DUF3048_C"/>
</dbReference>
<protein>
    <recommendedName>
        <fullName evidence="5">DUF3048 domain-containing protein</fullName>
    </recommendedName>
</protein>
<feature type="domain" description="DUF3048" evidence="1">
    <location>
        <begin position="70"/>
        <end position="214"/>
    </location>
</feature>
<dbReference type="Proteomes" id="UP000199230">
    <property type="component" value="Unassembled WGS sequence"/>
</dbReference>
<dbReference type="Gene3D" id="3.50.90.10">
    <property type="entry name" value="YerB-like"/>
    <property type="match status" value="1"/>
</dbReference>
<dbReference type="RefSeq" id="WP_093310180.1">
    <property type="nucleotide sequence ID" value="NZ_FNPV01000001.1"/>
</dbReference>
<dbReference type="SUPFAM" id="SSF159774">
    <property type="entry name" value="YerB-like"/>
    <property type="match status" value="1"/>
</dbReference>
<dbReference type="Pfam" id="PF17479">
    <property type="entry name" value="DUF3048_C"/>
    <property type="match status" value="1"/>
</dbReference>
<dbReference type="Pfam" id="PF11258">
    <property type="entry name" value="DUF3048"/>
    <property type="match status" value="1"/>
</dbReference>
<dbReference type="PROSITE" id="PS51257">
    <property type="entry name" value="PROKAR_LIPOPROTEIN"/>
    <property type="match status" value="1"/>
</dbReference>
<dbReference type="STRING" id="159292.SAMN05192546_101268"/>
<feature type="domain" description="DUF3048" evidence="2">
    <location>
        <begin position="246"/>
        <end position="360"/>
    </location>
</feature>
<sequence>MTIRQRLNKQSICILMLILLMMIVTACKSDSENVEQGINDLEADSEQLNPSEEEEGPFIPEGKVQSPFNGKWIPKEAANKRPIALQINNSLAAYPQSGIAQADILYETLAEGNITRLMAVFHVYDSEKIGPIRSARHYFLDMAANHDAVYMHYGGSPQAYSYIQQTKAPNLDGLSWLDGIVCWRDPERRAIPRMLEHSVYTNQKHLEDGWERRELRKELKENFSSGLEFVKEGEEIIPWGQRADYVTVPFSASYTSSFDFDAETKKYVKYQSGNYHLDEEINEPLMFTNLILQRTKIHLIPGDTEGRREVAVIGSGTGYFISSGRAVAIEWQKSNHGTATEYIEKKSGKPIQLNPGKTYIGILPQNLEVSFQKKAINQ</sequence>
<evidence type="ECO:0008006" key="5">
    <source>
        <dbReference type="Google" id="ProtNLM"/>
    </source>
</evidence>
<dbReference type="EMBL" id="FNPV01000001">
    <property type="protein sequence ID" value="SDY30559.1"/>
    <property type="molecule type" value="Genomic_DNA"/>
</dbReference>